<dbReference type="InterPro" id="IPR036390">
    <property type="entry name" value="WH_DNA-bd_sf"/>
</dbReference>
<dbReference type="RefSeq" id="WP_093519053.1">
    <property type="nucleotide sequence ID" value="NZ_FOSK01000004.1"/>
</dbReference>
<dbReference type="InterPro" id="IPR036388">
    <property type="entry name" value="WH-like_DNA-bd_sf"/>
</dbReference>
<dbReference type="SMART" id="SM00345">
    <property type="entry name" value="HTH_GNTR"/>
    <property type="match status" value="1"/>
</dbReference>
<dbReference type="Proteomes" id="UP000199598">
    <property type="component" value="Unassembled WGS sequence"/>
</dbReference>
<name>A0A1I3Z1S6_9HYPH</name>
<keyword evidence="7" id="KW-0032">Aminotransferase</keyword>
<dbReference type="InterPro" id="IPR004839">
    <property type="entry name" value="Aminotransferase_I/II_large"/>
</dbReference>
<evidence type="ECO:0000256" key="2">
    <source>
        <dbReference type="ARBA" id="ARBA00022898"/>
    </source>
</evidence>
<dbReference type="SUPFAM" id="SSF53383">
    <property type="entry name" value="PLP-dependent transferases"/>
    <property type="match status" value="1"/>
</dbReference>
<dbReference type="InterPro" id="IPR051446">
    <property type="entry name" value="HTH_trans_reg/aminotransferase"/>
</dbReference>
<dbReference type="CDD" id="cd07377">
    <property type="entry name" value="WHTH_GntR"/>
    <property type="match status" value="1"/>
</dbReference>
<dbReference type="InterPro" id="IPR015424">
    <property type="entry name" value="PyrdxlP-dep_Trfase"/>
</dbReference>
<dbReference type="PROSITE" id="PS50949">
    <property type="entry name" value="HTH_GNTR"/>
    <property type="match status" value="1"/>
</dbReference>
<dbReference type="PRINTS" id="PR00035">
    <property type="entry name" value="HTHGNTR"/>
</dbReference>
<dbReference type="Gene3D" id="1.10.10.10">
    <property type="entry name" value="Winged helix-like DNA-binding domain superfamily/Winged helix DNA-binding domain"/>
    <property type="match status" value="1"/>
</dbReference>
<dbReference type="Gene3D" id="3.40.640.10">
    <property type="entry name" value="Type I PLP-dependent aspartate aminotransferase-like (Major domain)"/>
    <property type="match status" value="1"/>
</dbReference>
<dbReference type="PANTHER" id="PTHR46577:SF1">
    <property type="entry name" value="HTH-TYPE TRANSCRIPTIONAL REGULATORY PROTEIN GABR"/>
    <property type="match status" value="1"/>
</dbReference>
<sequence>MRYSLFSVDRDDSTTLQSQIREMLVSAILSGQLAENTPVPSTRALAKRLSVSRNTVMLAYQALAADGYLITRERSGFYVSPEVIENLGQLPDRVQPKEQVPGDRVDWATKLRLTPSTQFNILKTENWHSYPYPFIYGQVDPTLFPISAWRDCVRQTMSIKWLDAWTDDRFTADDPMLIEQIQRRILIRRGVIAEADEILVTMGAQNALFLIAHLFVRPDTPVAVEDPGYPDVRNIMQLRSSDIRAIPVDEEGIRADMLGDAKLVYVTPSHQFPTNTTMTMKRRREVLEWAAQSDALIIEDDYEYETNYRGQPTAALRSVDASGRVLYVGSLSKSIMPGLRIGFIVAPKPVIKEIRAMRRLMLRHPPGNNQRSVALFLAQGSQDALISKLHHAYSSRWNALSEAMETHFPGWAQVSAFGGSSFWVSGPPELDATVLGQEALKQGVLIEPGNVFFADANQGKNYFRLGFSSIHADKIPKGIELLSETADKLLHRSTKSRNCSYTSA</sequence>
<evidence type="ECO:0000313" key="8">
    <source>
        <dbReference type="Proteomes" id="UP000199598"/>
    </source>
</evidence>
<comment type="similarity">
    <text evidence="1">In the C-terminal section; belongs to the class-I pyridoxal-phosphate-dependent aminotransferase family.</text>
</comment>
<gene>
    <name evidence="7" type="ORF">SAMN04488518_104366</name>
</gene>
<proteinExistence type="inferred from homology"/>
<dbReference type="Pfam" id="PF00155">
    <property type="entry name" value="Aminotran_1_2"/>
    <property type="match status" value="1"/>
</dbReference>
<dbReference type="GO" id="GO:0008483">
    <property type="term" value="F:transaminase activity"/>
    <property type="evidence" value="ECO:0007669"/>
    <property type="project" value="UniProtKB-KW"/>
</dbReference>
<evidence type="ECO:0000256" key="1">
    <source>
        <dbReference type="ARBA" id="ARBA00005384"/>
    </source>
</evidence>
<dbReference type="InterPro" id="IPR000524">
    <property type="entry name" value="Tscrpt_reg_HTH_GntR"/>
</dbReference>
<accession>A0A1I3Z1S6</accession>
<evidence type="ECO:0000256" key="5">
    <source>
        <dbReference type="ARBA" id="ARBA00023163"/>
    </source>
</evidence>
<dbReference type="EMBL" id="FOSK01000004">
    <property type="protein sequence ID" value="SFK37990.1"/>
    <property type="molecule type" value="Genomic_DNA"/>
</dbReference>
<dbReference type="InterPro" id="IPR015421">
    <property type="entry name" value="PyrdxlP-dep_Trfase_major"/>
</dbReference>
<protein>
    <submittedName>
        <fullName evidence="7">GntR family transcriptional regulator / MocR family aminotransferase</fullName>
    </submittedName>
</protein>
<dbReference type="Pfam" id="PF00392">
    <property type="entry name" value="GntR"/>
    <property type="match status" value="1"/>
</dbReference>
<comment type="caution">
    <text evidence="7">The sequence shown here is derived from an EMBL/GenBank/DDBJ whole genome shotgun (WGS) entry which is preliminary data.</text>
</comment>
<evidence type="ECO:0000256" key="4">
    <source>
        <dbReference type="ARBA" id="ARBA00023125"/>
    </source>
</evidence>
<dbReference type="CDD" id="cd00609">
    <property type="entry name" value="AAT_like"/>
    <property type="match status" value="1"/>
</dbReference>
<organism evidence="7 8">
    <name type="scientific">Pseudovibrio ascidiaceicola</name>
    <dbReference type="NCBI Taxonomy" id="285279"/>
    <lineage>
        <taxon>Bacteria</taxon>
        <taxon>Pseudomonadati</taxon>
        <taxon>Pseudomonadota</taxon>
        <taxon>Alphaproteobacteria</taxon>
        <taxon>Hyphomicrobiales</taxon>
        <taxon>Stappiaceae</taxon>
        <taxon>Pseudovibrio</taxon>
    </lineage>
</organism>
<keyword evidence="2" id="KW-0663">Pyridoxal phosphate</keyword>
<keyword evidence="7" id="KW-0808">Transferase</keyword>
<keyword evidence="5" id="KW-0804">Transcription</keyword>
<keyword evidence="3" id="KW-0805">Transcription regulation</keyword>
<evidence type="ECO:0000259" key="6">
    <source>
        <dbReference type="PROSITE" id="PS50949"/>
    </source>
</evidence>
<feature type="domain" description="HTH gntR-type" evidence="6">
    <location>
        <begin position="14"/>
        <end position="82"/>
    </location>
</feature>
<evidence type="ECO:0000256" key="3">
    <source>
        <dbReference type="ARBA" id="ARBA00023015"/>
    </source>
</evidence>
<dbReference type="PANTHER" id="PTHR46577">
    <property type="entry name" value="HTH-TYPE TRANSCRIPTIONAL REGULATORY PROTEIN GABR"/>
    <property type="match status" value="1"/>
</dbReference>
<reference evidence="7 8" key="1">
    <citation type="submission" date="2016-10" db="EMBL/GenBank/DDBJ databases">
        <authorList>
            <person name="Varghese N."/>
            <person name="Submissions S."/>
        </authorList>
    </citation>
    <scope>NUCLEOTIDE SEQUENCE [LARGE SCALE GENOMIC DNA]</scope>
    <source>
        <strain evidence="7 8">DSM 16392</strain>
    </source>
</reference>
<evidence type="ECO:0000313" key="7">
    <source>
        <dbReference type="EMBL" id="SFK37990.1"/>
    </source>
</evidence>
<keyword evidence="8" id="KW-1185">Reference proteome</keyword>
<keyword evidence="4" id="KW-0238">DNA-binding</keyword>
<dbReference type="SUPFAM" id="SSF46785">
    <property type="entry name" value="Winged helix' DNA-binding domain"/>
    <property type="match status" value="1"/>
</dbReference>